<evidence type="ECO:0000313" key="3">
    <source>
        <dbReference type="EMBL" id="KAK1732275.1"/>
    </source>
</evidence>
<feature type="compositionally biased region" description="Polar residues" evidence="1">
    <location>
        <begin position="21"/>
        <end position="31"/>
    </location>
</feature>
<feature type="compositionally biased region" description="Polar residues" evidence="1">
    <location>
        <begin position="104"/>
        <end position="114"/>
    </location>
</feature>
<sequence>MLNDKENGSVGSIPSTSDLFSLVTEANNIPHQRSPEPSIHNESNGSVSSSSSNADGSGDFQRGTLILEGEEQTDGKRSENTNSDEEKFTVPESVFLPSEIGTLEGQSRTSNNEQDNSEQESRKSRNSDDEQKYNNYFPPKQLLAHGVATFVVVFGMLILSTWRSLAWKSEAQHLKDVLRLQMQHRSSLNLKIASLEADLAAWNRRHKDPHNWKFEKGHWEIDDDDDNIVLSFKNCYLEASLALGQCSKKWQDWFLGGQEDEDGEDFGTYEDGFTDDMTRLVDGIVDGVAAVSSNSFSFVEKTLKQMSPFYYFGDDFNASDVDSWNESEISKALSSAMKVAESVVDDATTFMI</sequence>
<evidence type="ECO:0000256" key="1">
    <source>
        <dbReference type="SAM" id="MobiDB-lite"/>
    </source>
</evidence>
<feature type="region of interest" description="Disordered" evidence="1">
    <location>
        <begin position="21"/>
        <end position="134"/>
    </location>
</feature>
<dbReference type="EMBL" id="JATAAI010000077">
    <property type="protein sequence ID" value="KAK1732275.1"/>
    <property type="molecule type" value="Genomic_DNA"/>
</dbReference>
<dbReference type="Proteomes" id="UP001224775">
    <property type="component" value="Unassembled WGS sequence"/>
</dbReference>
<evidence type="ECO:0000256" key="2">
    <source>
        <dbReference type="SAM" id="Phobius"/>
    </source>
</evidence>
<keyword evidence="2" id="KW-0812">Transmembrane</keyword>
<gene>
    <name evidence="3" type="ORF">QTG54_017050</name>
</gene>
<evidence type="ECO:0000313" key="4">
    <source>
        <dbReference type="Proteomes" id="UP001224775"/>
    </source>
</evidence>
<name>A0AAD8XRQ9_9STRA</name>
<proteinExistence type="predicted"/>
<keyword evidence="4" id="KW-1185">Reference proteome</keyword>
<keyword evidence="2" id="KW-0472">Membrane</keyword>
<comment type="caution">
    <text evidence="3">The sequence shown here is derived from an EMBL/GenBank/DDBJ whole genome shotgun (WGS) entry which is preliminary data.</text>
</comment>
<feature type="transmembrane region" description="Helical" evidence="2">
    <location>
        <begin position="142"/>
        <end position="162"/>
    </location>
</feature>
<dbReference type="AlphaFoldDB" id="A0AAD8XRQ9"/>
<reference evidence="3" key="1">
    <citation type="submission" date="2023-06" db="EMBL/GenBank/DDBJ databases">
        <title>Survivors Of The Sea: Transcriptome response of Skeletonema marinoi to long-term dormancy.</title>
        <authorList>
            <person name="Pinder M.I.M."/>
            <person name="Kourtchenko O."/>
            <person name="Robertson E.K."/>
            <person name="Larsson T."/>
            <person name="Maumus F."/>
            <person name="Osuna-Cruz C.M."/>
            <person name="Vancaester E."/>
            <person name="Stenow R."/>
            <person name="Vandepoele K."/>
            <person name="Ploug H."/>
            <person name="Bruchert V."/>
            <person name="Godhe A."/>
            <person name="Topel M."/>
        </authorList>
    </citation>
    <scope>NUCLEOTIDE SEQUENCE</scope>
    <source>
        <strain evidence="3">R05AC</strain>
    </source>
</reference>
<feature type="compositionally biased region" description="Basic and acidic residues" evidence="1">
    <location>
        <begin position="73"/>
        <end position="89"/>
    </location>
</feature>
<feature type="compositionally biased region" description="Basic and acidic residues" evidence="1">
    <location>
        <begin position="119"/>
        <end position="132"/>
    </location>
</feature>
<keyword evidence="2" id="KW-1133">Transmembrane helix</keyword>
<accession>A0AAD8XRQ9</accession>
<feature type="compositionally biased region" description="Low complexity" evidence="1">
    <location>
        <begin position="38"/>
        <end position="58"/>
    </location>
</feature>
<protein>
    <submittedName>
        <fullName evidence="3">Uncharacterized protein</fullName>
    </submittedName>
</protein>
<organism evidence="3 4">
    <name type="scientific">Skeletonema marinoi</name>
    <dbReference type="NCBI Taxonomy" id="267567"/>
    <lineage>
        <taxon>Eukaryota</taxon>
        <taxon>Sar</taxon>
        <taxon>Stramenopiles</taxon>
        <taxon>Ochrophyta</taxon>
        <taxon>Bacillariophyta</taxon>
        <taxon>Coscinodiscophyceae</taxon>
        <taxon>Thalassiosirophycidae</taxon>
        <taxon>Thalassiosirales</taxon>
        <taxon>Skeletonemataceae</taxon>
        <taxon>Skeletonema</taxon>
        <taxon>Skeletonema marinoi-dohrnii complex</taxon>
    </lineage>
</organism>